<reference evidence="7 8" key="1">
    <citation type="submission" date="2024-04" db="EMBL/GenBank/DDBJ databases">
        <title>Complete genome sequence of Fusarium acuminatum.</title>
        <authorList>
            <person name="Lan B."/>
        </authorList>
    </citation>
    <scope>NUCLEOTIDE SEQUENCE [LARGE SCALE GENOMIC DNA]</scope>
    <source>
        <strain evidence="7">1A</strain>
    </source>
</reference>
<evidence type="ECO:0000259" key="5">
    <source>
        <dbReference type="Pfam" id="PF01494"/>
    </source>
</evidence>
<dbReference type="InterPro" id="IPR038220">
    <property type="entry name" value="PHOX_C_sf"/>
</dbReference>
<dbReference type="PANTHER" id="PTHR43004:SF20">
    <property type="entry name" value="2-MONOOXYGENASE, PUTATIVE (AFU_ORTHOLOGUE AFUA_1G13660)-RELATED"/>
    <property type="match status" value="1"/>
</dbReference>
<feature type="domain" description="FAD-binding" evidence="5">
    <location>
        <begin position="71"/>
        <end position="275"/>
    </location>
</feature>
<dbReference type="Pfam" id="PF01494">
    <property type="entry name" value="FAD_binding_3"/>
    <property type="match status" value="1"/>
</dbReference>
<dbReference type="Proteomes" id="UP001489902">
    <property type="component" value="Chromosome 5"/>
</dbReference>
<gene>
    <name evidence="7" type="ORF">QYS62_008378</name>
</gene>
<dbReference type="Gene3D" id="3.40.30.20">
    <property type="match status" value="1"/>
</dbReference>
<evidence type="ECO:0000256" key="3">
    <source>
        <dbReference type="ARBA" id="ARBA00022827"/>
    </source>
</evidence>
<dbReference type="InterPro" id="IPR036188">
    <property type="entry name" value="FAD/NAD-bd_sf"/>
</dbReference>
<feature type="domain" description="Phenol hydroxylase-like C-terminal dimerisation" evidence="6">
    <location>
        <begin position="310"/>
        <end position="500"/>
    </location>
</feature>
<evidence type="ECO:0000313" key="8">
    <source>
        <dbReference type="Proteomes" id="UP001489902"/>
    </source>
</evidence>
<dbReference type="EMBL" id="CP151264">
    <property type="protein sequence ID" value="WZH47234.1"/>
    <property type="molecule type" value="Genomic_DNA"/>
</dbReference>
<dbReference type="Pfam" id="PF07976">
    <property type="entry name" value="Phe_hydrox_dim"/>
    <property type="match status" value="1"/>
</dbReference>
<dbReference type="Gene3D" id="3.50.50.60">
    <property type="entry name" value="FAD/NAD(P)-binding domain"/>
    <property type="match status" value="1"/>
</dbReference>
<dbReference type="PANTHER" id="PTHR43004">
    <property type="entry name" value="TRK SYSTEM POTASSIUM UPTAKE PROTEIN"/>
    <property type="match status" value="1"/>
</dbReference>
<protein>
    <submittedName>
        <fullName evidence="7">FAD binding domain-containing protein</fullName>
    </submittedName>
</protein>
<name>A0ABZ2X5W2_9HYPO</name>
<dbReference type="InterPro" id="IPR002938">
    <property type="entry name" value="FAD-bd"/>
</dbReference>
<accession>A0ABZ2X5W2</accession>
<keyword evidence="2" id="KW-0285">Flavoprotein</keyword>
<dbReference type="InterPro" id="IPR012941">
    <property type="entry name" value="Phe_hydrox_C_dim_dom"/>
</dbReference>
<organism evidence="7 8">
    <name type="scientific">Fusarium acuminatum</name>
    <dbReference type="NCBI Taxonomy" id="5515"/>
    <lineage>
        <taxon>Eukaryota</taxon>
        <taxon>Fungi</taxon>
        <taxon>Dikarya</taxon>
        <taxon>Ascomycota</taxon>
        <taxon>Pezizomycotina</taxon>
        <taxon>Sordariomycetes</taxon>
        <taxon>Hypocreomycetidae</taxon>
        <taxon>Hypocreales</taxon>
        <taxon>Nectriaceae</taxon>
        <taxon>Fusarium</taxon>
        <taxon>Fusarium tricinctum species complex</taxon>
    </lineage>
</organism>
<dbReference type="InterPro" id="IPR050641">
    <property type="entry name" value="RIFMO-like"/>
</dbReference>
<keyword evidence="3" id="KW-0274">FAD</keyword>
<dbReference type="PRINTS" id="PR00420">
    <property type="entry name" value="RNGMNOXGNASE"/>
</dbReference>
<evidence type="ECO:0000256" key="1">
    <source>
        <dbReference type="ARBA" id="ARBA00007801"/>
    </source>
</evidence>
<comment type="similarity">
    <text evidence="1">Belongs to the PheA/TfdB FAD monooxygenase family.</text>
</comment>
<dbReference type="Gene3D" id="3.30.9.10">
    <property type="entry name" value="D-Amino Acid Oxidase, subunit A, domain 2"/>
    <property type="match status" value="1"/>
</dbReference>
<dbReference type="CDD" id="cd02979">
    <property type="entry name" value="PHOX_C"/>
    <property type="match status" value="1"/>
</dbReference>
<evidence type="ECO:0000259" key="6">
    <source>
        <dbReference type="Pfam" id="PF07976"/>
    </source>
</evidence>
<evidence type="ECO:0000313" key="7">
    <source>
        <dbReference type="EMBL" id="WZH47234.1"/>
    </source>
</evidence>
<dbReference type="SUPFAM" id="SSF51905">
    <property type="entry name" value="FAD/NAD(P)-binding domain"/>
    <property type="match status" value="1"/>
</dbReference>
<evidence type="ECO:0000256" key="2">
    <source>
        <dbReference type="ARBA" id="ARBA00022630"/>
    </source>
</evidence>
<dbReference type="SUPFAM" id="SSF54373">
    <property type="entry name" value="FAD-linked reductases, C-terminal domain"/>
    <property type="match status" value="1"/>
</dbReference>
<dbReference type="InterPro" id="IPR036249">
    <property type="entry name" value="Thioredoxin-like_sf"/>
</dbReference>
<proteinExistence type="inferred from homology"/>
<evidence type="ECO:0000256" key="4">
    <source>
        <dbReference type="ARBA" id="ARBA00023002"/>
    </source>
</evidence>
<sequence>MKAFNGLEVERGVIATSLDIDESSVHDVQAHAIKLTVQHLTDDELAVSSANETIPQPGDFNYNPADEPYLKRKVTGKEGSTEVIRAKFVIGADGSRSWTRSALGFDFLGDDESRDESFGGILDCVATSNFPDIHIQSVVSKDGRGAGFVPREDGLLRIAAPIASRADATPEAIIQSLREILHPYDINVSRIDWCGVFGTRQRISSSASKHSRVFLVGDALHVHSPRAGIGMNFSIQDAYNLGWKIAHVVKGISPLSILKTYDEERGLTTKQLIAFDKALSKEAQLAANFSVEGTRQGLQDNLPFSSTTAIEYEAGLLAAKEGGSIISKQHLAPGIIVGRRLPSHIVEKHANGEAVDFGKSFPSDGRYRIVIFAGNISQPEQLRRVERFSQLLELPDAFLQRLDGHAISPRDVFDLLVLHSASRDDVEIADLPPFLFKNADPWRQVFVDNNQTRTWTLSEAYEKYGVSRETGCIVLVRPDRHVMYIGELEDGAEMVKLMSSVLV</sequence>
<keyword evidence="4" id="KW-0560">Oxidoreductase</keyword>
<dbReference type="SUPFAM" id="SSF52833">
    <property type="entry name" value="Thioredoxin-like"/>
    <property type="match status" value="1"/>
</dbReference>
<keyword evidence="8" id="KW-1185">Reference proteome</keyword>